<keyword evidence="7" id="KW-0206">Cytoskeleton</keyword>
<evidence type="ECO:0000256" key="1">
    <source>
        <dbReference type="ARBA" id="ARBA00004245"/>
    </source>
</evidence>
<sequence length="628" mass="71549">MSFSSNDESFDGKEKEILRFLKEEFRNALSMDSLDLLIAFVKKTKKKTFQYILWTDFICGNLRRSAINDINLSLNIKNRAIKCICYILAYSKDLVKSATLSTHVKSFISLSERIGEDLVAIINDVLKTLKNELDVDVICSLCQCLTIIITHANFEKISMDILVETFKSIIQIESVLDSQKIELSVAILISQYFMKETYFPHLRKILNNETFLNDLISKWKKSKGKLRIEYYNIFSLYCKFNPSQLLDIWNCFQNEMLADLSNPSFTEKASLFLENFSETMKKTDEDLVKQRICNILSNISTDVFDAFPRPKRVFVMTLLLGFASDVSSKQLRAASCRALGTLTLYQSIQEDLLFLKDVTDIVASCLSDKSNLVRSKAAWVLGNLGDSISYHQEKNSESNYQIMNEVCGQIIRLCLLGKTVFDSKIEDVDLPQLSSSLAFVNKNLEHGPFKTRWNAAKSCQNLFSNNNLVSNNYLKRDLLIISSSLQSCLFNCPNFKVKIQSCIALALLVKNNALNIEISQASLSSLKCDVTESETGDDYKSILIQEQPFVYTMSDRKAVIKNADMSEEMQQDAVDCATQAMEKYNIEKDIAAYIKREFDKKYNPTWHCVVGRNFGSYVTHETKVGIPN</sequence>
<comment type="similarity">
    <text evidence="2">Belongs to the dynein light chain family.</text>
</comment>
<comment type="subcellular location">
    <subcellularLocation>
        <location evidence="1">Cytoplasm</location>
        <location evidence="1">Cytoskeleton</location>
    </subcellularLocation>
</comment>
<evidence type="ECO:0000259" key="9">
    <source>
        <dbReference type="Pfam" id="PF13251"/>
    </source>
</evidence>
<evidence type="ECO:0000256" key="6">
    <source>
        <dbReference type="ARBA" id="ARBA00023175"/>
    </source>
</evidence>
<name>A0A075APQ1_ROZAC</name>
<dbReference type="PANTHER" id="PTHR13366">
    <property type="entry name" value="MALARIA ANTIGEN-RELATED"/>
    <property type="match status" value="1"/>
</dbReference>
<dbReference type="OrthoDB" id="10033309at2759"/>
<comment type="function">
    <text evidence="8">Acts as one of several non-catalytic accessory components of the cytoplasmic dynein complex that are thought to be involved in linking dynein to cargos and to adapter proteins that regulate dynein function. Cytoplasmic dynein 1 acts as a motor for the intracellular retrograde motility of vesicles and organelles along microtubules. May play a role in changing or maintaining the spatial distribution of cytoskeletal structures. Also a component of the nuclear pore complex.</text>
</comment>
<dbReference type="SUPFAM" id="SSF48371">
    <property type="entry name" value="ARM repeat"/>
    <property type="match status" value="2"/>
</dbReference>
<dbReference type="InterPro" id="IPR011989">
    <property type="entry name" value="ARM-like"/>
</dbReference>
<proteinExistence type="inferred from homology"/>
<keyword evidence="11" id="KW-1185">Reference proteome</keyword>
<dbReference type="InterPro" id="IPR025283">
    <property type="entry name" value="DUF4042"/>
</dbReference>
<evidence type="ECO:0000256" key="2">
    <source>
        <dbReference type="ARBA" id="ARBA00010156"/>
    </source>
</evidence>
<dbReference type="AlphaFoldDB" id="A0A075APQ1"/>
<dbReference type="Gene3D" id="3.30.740.10">
    <property type="entry name" value="Protein Inhibitor Of Neuronal Nitric Oxide Synthase"/>
    <property type="match status" value="1"/>
</dbReference>
<dbReference type="Pfam" id="PF13251">
    <property type="entry name" value="DUF4042"/>
    <property type="match status" value="1"/>
</dbReference>
<dbReference type="EMBL" id="KE561184">
    <property type="protein sequence ID" value="EPZ32111.1"/>
    <property type="molecule type" value="Genomic_DNA"/>
</dbReference>
<dbReference type="Gene3D" id="1.25.10.10">
    <property type="entry name" value="Leucine-rich Repeat Variant"/>
    <property type="match status" value="1"/>
</dbReference>
<keyword evidence="5" id="KW-0243">Dynein</keyword>
<organism evidence="10 11">
    <name type="scientific">Rozella allomycis (strain CSF55)</name>
    <dbReference type="NCBI Taxonomy" id="988480"/>
    <lineage>
        <taxon>Eukaryota</taxon>
        <taxon>Fungi</taxon>
        <taxon>Fungi incertae sedis</taxon>
        <taxon>Cryptomycota</taxon>
        <taxon>Cryptomycota incertae sedis</taxon>
        <taxon>Rozella</taxon>
    </lineage>
</organism>
<dbReference type="HOGENOM" id="CLU_435568_0_0_1"/>
<evidence type="ECO:0000313" key="10">
    <source>
        <dbReference type="EMBL" id="EPZ32111.1"/>
    </source>
</evidence>
<dbReference type="InterPro" id="IPR052107">
    <property type="entry name" value="HEAT6"/>
</dbReference>
<dbReference type="GO" id="GO:0030286">
    <property type="term" value="C:dynein complex"/>
    <property type="evidence" value="ECO:0007669"/>
    <property type="project" value="UniProtKB-KW"/>
</dbReference>
<dbReference type="GO" id="GO:0005874">
    <property type="term" value="C:microtubule"/>
    <property type="evidence" value="ECO:0007669"/>
    <property type="project" value="UniProtKB-KW"/>
</dbReference>
<dbReference type="InterPro" id="IPR016024">
    <property type="entry name" value="ARM-type_fold"/>
</dbReference>
<dbReference type="Pfam" id="PF01221">
    <property type="entry name" value="Dynein_light"/>
    <property type="match status" value="1"/>
</dbReference>
<evidence type="ECO:0000256" key="3">
    <source>
        <dbReference type="ARBA" id="ARBA00022490"/>
    </source>
</evidence>
<dbReference type="PANTHER" id="PTHR13366:SF0">
    <property type="entry name" value="HEAT REPEAT-CONTAINING PROTEIN 6"/>
    <property type="match status" value="1"/>
</dbReference>
<keyword evidence="3" id="KW-0963">Cytoplasm</keyword>
<evidence type="ECO:0000256" key="8">
    <source>
        <dbReference type="ARBA" id="ARBA00055833"/>
    </source>
</evidence>
<evidence type="ECO:0000256" key="7">
    <source>
        <dbReference type="ARBA" id="ARBA00023212"/>
    </source>
</evidence>
<keyword evidence="6" id="KW-0505">Motor protein</keyword>
<evidence type="ECO:0000256" key="4">
    <source>
        <dbReference type="ARBA" id="ARBA00022701"/>
    </source>
</evidence>
<dbReference type="STRING" id="988480.A0A075APQ1"/>
<dbReference type="Proteomes" id="UP000030755">
    <property type="component" value="Unassembled WGS sequence"/>
</dbReference>
<dbReference type="PROSITE" id="PS01239">
    <property type="entry name" value="DYNEIN_LIGHT_1"/>
    <property type="match status" value="1"/>
</dbReference>
<dbReference type="FunFam" id="3.30.740.10:FF:000001">
    <property type="entry name" value="Dynein light chain"/>
    <property type="match status" value="1"/>
</dbReference>
<dbReference type="CDD" id="cd21452">
    <property type="entry name" value="DLC-like_DYNLL1_DYNLL2"/>
    <property type="match status" value="1"/>
</dbReference>
<accession>A0A075APQ1</accession>
<dbReference type="InterPro" id="IPR001372">
    <property type="entry name" value="Dynein_light_chain_typ-1/2"/>
</dbReference>
<dbReference type="InterPro" id="IPR037177">
    <property type="entry name" value="DLC_sf"/>
</dbReference>
<dbReference type="SUPFAM" id="SSF54648">
    <property type="entry name" value="DLC"/>
    <property type="match status" value="1"/>
</dbReference>
<keyword evidence="4" id="KW-0493">Microtubule</keyword>
<dbReference type="SMART" id="SM01375">
    <property type="entry name" value="Dynein_light"/>
    <property type="match status" value="1"/>
</dbReference>
<evidence type="ECO:0000313" key="11">
    <source>
        <dbReference type="Proteomes" id="UP000030755"/>
    </source>
</evidence>
<feature type="domain" description="DUF4042" evidence="9">
    <location>
        <begin position="33"/>
        <end position="185"/>
    </location>
</feature>
<dbReference type="GO" id="GO:0007017">
    <property type="term" value="P:microtubule-based process"/>
    <property type="evidence" value="ECO:0007669"/>
    <property type="project" value="InterPro"/>
</dbReference>
<evidence type="ECO:0000256" key="5">
    <source>
        <dbReference type="ARBA" id="ARBA00023017"/>
    </source>
</evidence>
<dbReference type="InterPro" id="IPR019763">
    <property type="entry name" value="Dynein_light_1/2_CS"/>
</dbReference>
<protein>
    <submittedName>
        <fullName evidence="10">Dynein light chain, type 1/2 domain-containing protein</fullName>
    </submittedName>
</protein>
<gene>
    <name evidence="10" type="ORF">O9G_002605</name>
</gene>
<reference evidence="10 11" key="1">
    <citation type="journal article" date="2013" name="Curr. Biol.">
        <title>Shared signatures of parasitism and phylogenomics unite Cryptomycota and microsporidia.</title>
        <authorList>
            <person name="James T.Y."/>
            <person name="Pelin A."/>
            <person name="Bonen L."/>
            <person name="Ahrendt S."/>
            <person name="Sain D."/>
            <person name="Corradi N."/>
            <person name="Stajich J.E."/>
        </authorList>
    </citation>
    <scope>NUCLEOTIDE SEQUENCE [LARGE SCALE GENOMIC DNA]</scope>
    <source>
        <strain evidence="10 11">CSF55</strain>
    </source>
</reference>